<sequence>MRRGHIFLKYLLILLTVVPFVVQAERKQDFGDYVVHYNVFQTDMLDPKVTETYSIKRSRHRALMNIVVQKKIMGTSVQPLRAVVTSEVRNLIGQVRKIKMREVQESNAIYYLGELSVQNQEMLDFSVQVSPEGSDQKLSVKFRQTFYTDK</sequence>
<dbReference type="RefSeq" id="WP_124926168.1">
    <property type="nucleotide sequence ID" value="NZ_BMOH01000004.1"/>
</dbReference>
<dbReference type="Proteomes" id="UP000267535">
    <property type="component" value="Unassembled WGS sequence"/>
</dbReference>
<dbReference type="AlphaFoldDB" id="A0A3P1SQG4"/>
<reference evidence="2 3" key="1">
    <citation type="submission" date="2018-11" db="EMBL/GenBank/DDBJ databases">
        <title>The draft genome sequence of Amphritea balenae JAMM 1525T.</title>
        <authorList>
            <person name="Fang Z."/>
            <person name="Zhang Y."/>
            <person name="Han X."/>
        </authorList>
    </citation>
    <scope>NUCLEOTIDE SEQUENCE [LARGE SCALE GENOMIC DNA]</scope>
    <source>
        <strain evidence="2 3">JAMM 1525</strain>
    </source>
</reference>
<evidence type="ECO:0000313" key="2">
    <source>
        <dbReference type="EMBL" id="RRC99330.1"/>
    </source>
</evidence>
<dbReference type="InterPro" id="IPR025218">
    <property type="entry name" value="DUF4426"/>
</dbReference>
<gene>
    <name evidence="2" type="ORF">EHS89_10835</name>
</gene>
<evidence type="ECO:0000313" key="3">
    <source>
        <dbReference type="Proteomes" id="UP000267535"/>
    </source>
</evidence>
<protein>
    <submittedName>
        <fullName evidence="2">DUF4426 domain-containing protein</fullName>
    </submittedName>
</protein>
<dbReference type="Pfam" id="PF14467">
    <property type="entry name" value="DUF4426"/>
    <property type="match status" value="1"/>
</dbReference>
<keyword evidence="3" id="KW-1185">Reference proteome</keyword>
<evidence type="ECO:0000259" key="1">
    <source>
        <dbReference type="Pfam" id="PF14467"/>
    </source>
</evidence>
<dbReference type="EMBL" id="RQXV01000005">
    <property type="protein sequence ID" value="RRC99330.1"/>
    <property type="molecule type" value="Genomic_DNA"/>
</dbReference>
<name>A0A3P1SQG4_9GAMM</name>
<dbReference type="Gene3D" id="2.60.40.3340">
    <property type="entry name" value="Domain of unknown function DUF4426"/>
    <property type="match status" value="1"/>
</dbReference>
<proteinExistence type="predicted"/>
<accession>A0A3P1SQG4</accession>
<dbReference type="OrthoDB" id="8563353at2"/>
<feature type="domain" description="DUF4426" evidence="1">
    <location>
        <begin position="27"/>
        <end position="149"/>
    </location>
</feature>
<organism evidence="2 3">
    <name type="scientific">Amphritea balenae</name>
    <dbReference type="NCBI Taxonomy" id="452629"/>
    <lineage>
        <taxon>Bacteria</taxon>
        <taxon>Pseudomonadati</taxon>
        <taxon>Pseudomonadota</taxon>
        <taxon>Gammaproteobacteria</taxon>
        <taxon>Oceanospirillales</taxon>
        <taxon>Oceanospirillaceae</taxon>
        <taxon>Amphritea</taxon>
    </lineage>
</organism>
<comment type="caution">
    <text evidence="2">The sequence shown here is derived from an EMBL/GenBank/DDBJ whole genome shotgun (WGS) entry which is preliminary data.</text>
</comment>